<dbReference type="GO" id="GO:0016787">
    <property type="term" value="F:hydrolase activity"/>
    <property type="evidence" value="ECO:0007669"/>
    <property type="project" value="UniProtKB-KW"/>
</dbReference>
<organism evidence="3 4">
    <name type="scientific">Mycobacterium asiaticum</name>
    <dbReference type="NCBI Taxonomy" id="1790"/>
    <lineage>
        <taxon>Bacteria</taxon>
        <taxon>Bacillati</taxon>
        <taxon>Actinomycetota</taxon>
        <taxon>Actinomycetes</taxon>
        <taxon>Mycobacteriales</taxon>
        <taxon>Mycobacteriaceae</taxon>
        <taxon>Mycobacterium</taxon>
    </lineage>
</organism>
<protein>
    <submittedName>
        <fullName evidence="3">Alpha/beta hydrolase</fullName>
    </submittedName>
</protein>
<evidence type="ECO:0000259" key="2">
    <source>
        <dbReference type="Pfam" id="PF07859"/>
    </source>
</evidence>
<dbReference type="PANTHER" id="PTHR48081:SF8">
    <property type="entry name" value="ALPHA_BETA HYDROLASE FOLD-3 DOMAIN-CONTAINING PROTEIN-RELATED"/>
    <property type="match status" value="1"/>
</dbReference>
<reference evidence="3 4" key="1">
    <citation type="submission" date="2016-06" db="EMBL/GenBank/DDBJ databases">
        <authorList>
            <person name="Kjaerup R.B."/>
            <person name="Dalgaard T.S."/>
            <person name="Juul-Madsen H.R."/>
        </authorList>
    </citation>
    <scope>NUCLEOTIDE SEQUENCE [LARGE SCALE GENOMIC DNA]</scope>
    <source>
        <strain evidence="3 4">1245335.1</strain>
    </source>
</reference>
<name>A0A1A3NDD1_MYCAS</name>
<dbReference type="InterPro" id="IPR013094">
    <property type="entry name" value="AB_hydrolase_3"/>
</dbReference>
<dbReference type="InterPro" id="IPR029058">
    <property type="entry name" value="AB_hydrolase_fold"/>
</dbReference>
<evidence type="ECO:0000313" key="3">
    <source>
        <dbReference type="EMBL" id="OBK18427.1"/>
    </source>
</evidence>
<dbReference type="Gene3D" id="3.40.50.1820">
    <property type="entry name" value="alpha/beta hydrolase"/>
    <property type="match status" value="1"/>
</dbReference>
<evidence type="ECO:0000313" key="4">
    <source>
        <dbReference type="Proteomes" id="UP000093819"/>
    </source>
</evidence>
<dbReference type="Pfam" id="PF07859">
    <property type="entry name" value="Abhydrolase_3"/>
    <property type="match status" value="1"/>
</dbReference>
<dbReference type="AlphaFoldDB" id="A0A1A3NDD1"/>
<dbReference type="Proteomes" id="UP000093819">
    <property type="component" value="Unassembled WGS sequence"/>
</dbReference>
<gene>
    <name evidence="3" type="ORF">A5635_02430</name>
</gene>
<keyword evidence="1 3" id="KW-0378">Hydrolase</keyword>
<dbReference type="SUPFAM" id="SSF53474">
    <property type="entry name" value="alpha/beta-Hydrolases"/>
    <property type="match status" value="1"/>
</dbReference>
<dbReference type="PANTHER" id="PTHR48081">
    <property type="entry name" value="AB HYDROLASE SUPERFAMILY PROTEIN C4A8.06C"/>
    <property type="match status" value="1"/>
</dbReference>
<dbReference type="EMBL" id="LZLR01000170">
    <property type="protein sequence ID" value="OBK18427.1"/>
    <property type="molecule type" value="Genomic_DNA"/>
</dbReference>
<dbReference type="InterPro" id="IPR050300">
    <property type="entry name" value="GDXG_lipolytic_enzyme"/>
</dbReference>
<feature type="domain" description="Alpha/beta hydrolase fold-3" evidence="2">
    <location>
        <begin position="79"/>
        <end position="276"/>
    </location>
</feature>
<comment type="caution">
    <text evidence="3">The sequence shown here is derived from an EMBL/GenBank/DDBJ whole genome shotgun (WGS) entry which is preliminary data.</text>
</comment>
<proteinExistence type="predicted"/>
<sequence length="304" mass="32439">MPAVSSFTSGPDVDPALRTVARVLPRGFGLDRGLAVPRAAMTLLGRINAVRDVPVVAVDADVSVRLHRPARLADPAPALLWIHGGGFVLGSARQEDGFCRRLSHLANVAVAAVDFRLPPEHPYPTPLEDSYAALRWLAQQPWVDSSRVAIGGLSSGGGLAAALAFLARDRGEIQPAFQLLSQANLDDRTGSKATGHRRLIWSEADNRKAWRWYLGDADPAVASPARRTDLAGLAPAWIGTGSLDLLHDEAVEYGRRLNEAGTPCHVEIAVGAFHTFDVIVPDAPVSLTFFASQCDQLRAALASG</sequence>
<evidence type="ECO:0000256" key="1">
    <source>
        <dbReference type="ARBA" id="ARBA00022801"/>
    </source>
</evidence>
<accession>A0A1A3NDD1</accession>